<dbReference type="Proteomes" id="UP001519294">
    <property type="component" value="Unassembled WGS sequence"/>
</dbReference>
<dbReference type="Pfam" id="PF12986">
    <property type="entry name" value="DUF3870"/>
    <property type="match status" value="1"/>
</dbReference>
<sequence length="105" mass="11828">MFDEHTIYVVGDAKAPSNNPITLKYSSLFIGFVVDTRKDEIVDVESSTTIDLTAKFIRSLLIGETFTDPDTIIQKIESRYFGSSQKGLIVAYRDAVKKYNQIKNS</sequence>
<evidence type="ECO:0000313" key="3">
    <source>
        <dbReference type="Proteomes" id="UP001519294"/>
    </source>
</evidence>
<reference evidence="2 3" key="1">
    <citation type="submission" date="2021-03" db="EMBL/GenBank/DDBJ databases">
        <title>Genomic Encyclopedia of Type Strains, Phase IV (KMG-IV): sequencing the most valuable type-strain genomes for metagenomic binning, comparative biology and taxonomic classification.</title>
        <authorList>
            <person name="Goeker M."/>
        </authorList>
    </citation>
    <scope>NUCLEOTIDE SEQUENCE [LARGE SCALE GENOMIC DNA]</scope>
    <source>
        <strain evidence="2 3">DSM 25790</strain>
    </source>
</reference>
<dbReference type="InterPro" id="IPR024617">
    <property type="entry name" value="DUF3870"/>
</dbReference>
<evidence type="ECO:0000259" key="1">
    <source>
        <dbReference type="Pfam" id="PF12986"/>
    </source>
</evidence>
<evidence type="ECO:0000313" key="2">
    <source>
        <dbReference type="EMBL" id="MBP2258115.1"/>
    </source>
</evidence>
<dbReference type="EMBL" id="JAGIKX010000020">
    <property type="protein sequence ID" value="MBP2258115.1"/>
    <property type="molecule type" value="Genomic_DNA"/>
</dbReference>
<keyword evidence="3" id="KW-1185">Reference proteome</keyword>
<comment type="caution">
    <text evidence="2">The sequence shown here is derived from an EMBL/GenBank/DDBJ whole genome shotgun (WGS) entry which is preliminary data.</text>
</comment>
<accession>A0ABS4S9D7</accession>
<dbReference type="RefSeq" id="WP_029267761.1">
    <property type="nucleotide sequence ID" value="NZ_JAGIKX010000020.1"/>
</dbReference>
<proteinExistence type="predicted"/>
<protein>
    <recommendedName>
        <fullName evidence="1">DUF3870 domain-containing protein</fullName>
    </recommendedName>
</protein>
<name>A0ABS4S9D7_9BACI</name>
<gene>
    <name evidence="2" type="ORF">J2Z81_002086</name>
</gene>
<feature type="domain" description="DUF3870" evidence="1">
    <location>
        <begin position="8"/>
        <end position="100"/>
    </location>
</feature>
<organism evidence="2 3">
    <name type="scientific">Virgibacillus alimentarius</name>
    <dbReference type="NCBI Taxonomy" id="698769"/>
    <lineage>
        <taxon>Bacteria</taxon>
        <taxon>Bacillati</taxon>
        <taxon>Bacillota</taxon>
        <taxon>Bacilli</taxon>
        <taxon>Bacillales</taxon>
        <taxon>Bacillaceae</taxon>
        <taxon>Virgibacillus</taxon>
    </lineage>
</organism>